<keyword evidence="1" id="KW-0812">Transmembrane</keyword>
<reference evidence="2" key="2">
    <citation type="submission" date="2012-02" db="EMBL/GenBank/DDBJ databases">
        <authorList>
            <person name="Genoscope - CEA"/>
        </authorList>
    </citation>
    <scope>NUCLEOTIDE SEQUENCE</scope>
</reference>
<feature type="transmembrane region" description="Helical" evidence="1">
    <location>
        <begin position="112"/>
        <end position="137"/>
    </location>
</feature>
<keyword evidence="1" id="KW-1133">Transmembrane helix</keyword>
<dbReference type="EMBL" id="FO117582">
    <property type="protein sequence ID" value="CCF99527.1"/>
    <property type="molecule type" value="Genomic_DNA"/>
</dbReference>
<feature type="transmembrane region" description="Helical" evidence="1">
    <location>
        <begin position="207"/>
        <end position="228"/>
    </location>
</feature>
<proteinExistence type="predicted"/>
<name>H6RER6_9BACT</name>
<sequence>MKIGKWMLALYFILTVGTMFFVTAAVGMVTAGFMENLFGIRIPMLMTTILFLLCLTILVVGKYSVLDSLIKIVGAVLLLSTVVAFILTLIHGPVNEPVFSLTSGFWTNKKDIGFLIALMGWMPTAIDLSTWNSLWTLERIKQTKYTPTMKETLFDFNLGYILSAVLSICFVTLGAYIIYGSDVPISNNKAEFANDVVNLYSYTIGSWSYFIIAAAAFSIMFGTCIAVFDGYARSLNRSIELLFLNESIRNNAKKTQLITLTILSLGAFLIILYFSNNPTGFKKLIDLATTLSFLIAPLIAIVNFKLVLQYISKKNRPKLWLQILSYLGIFFLVGFSIYFFTI</sequence>
<feature type="transmembrane region" description="Helical" evidence="1">
    <location>
        <begin position="72"/>
        <end position="92"/>
    </location>
</feature>
<evidence type="ECO:0000313" key="2">
    <source>
        <dbReference type="EMBL" id="CCF99527.1"/>
    </source>
</evidence>
<feature type="transmembrane region" description="Helical" evidence="1">
    <location>
        <begin position="158"/>
        <end position="179"/>
    </location>
</feature>
<protein>
    <submittedName>
        <fullName evidence="2">Mn2+ and Fe2+ transporter of the NRAMP family</fullName>
    </submittedName>
</protein>
<keyword evidence="1" id="KW-0472">Membrane</keyword>
<evidence type="ECO:0000256" key="1">
    <source>
        <dbReference type="SAM" id="Phobius"/>
    </source>
</evidence>
<feature type="transmembrane region" description="Helical" evidence="1">
    <location>
        <begin position="40"/>
        <end position="60"/>
    </location>
</feature>
<feature type="transmembrane region" description="Helical" evidence="1">
    <location>
        <begin position="7"/>
        <end position="34"/>
    </location>
</feature>
<reference evidence="2" key="1">
    <citation type="journal article" date="2012" name="Environ. Microbiol.">
        <title>Genomic content of uncultured Bacteroidetes from contrasting oceanic provinces in the North Atlantic Ocean.</title>
        <authorList>
            <person name="Gomez-Pereira P.R."/>
            <person name="Schuler M."/>
            <person name="Fuchs B.M."/>
            <person name="Bennke C."/>
            <person name="Teeling H."/>
            <person name="Waldmann J."/>
            <person name="Richter M."/>
            <person name="Barbe V."/>
            <person name="Bataille E."/>
            <person name="Glockner F.O."/>
            <person name="Amann R."/>
        </authorList>
    </citation>
    <scope>NUCLEOTIDE SEQUENCE</scope>
</reference>
<dbReference type="AlphaFoldDB" id="H6RER6"/>
<feature type="transmembrane region" description="Helical" evidence="1">
    <location>
        <begin position="287"/>
        <end position="307"/>
    </location>
</feature>
<gene>
    <name evidence="2" type="ORF">VIS_S18BKA20006</name>
</gene>
<feature type="transmembrane region" description="Helical" evidence="1">
    <location>
        <begin position="257"/>
        <end position="275"/>
    </location>
</feature>
<organism evidence="2">
    <name type="scientific">uncultured Flavobacteriia bacterium</name>
    <dbReference type="NCBI Taxonomy" id="212695"/>
    <lineage>
        <taxon>Bacteria</taxon>
        <taxon>Pseudomonadati</taxon>
        <taxon>Bacteroidota</taxon>
        <taxon>Flavobacteriia</taxon>
        <taxon>environmental samples</taxon>
    </lineage>
</organism>
<accession>H6RER6</accession>
<feature type="transmembrane region" description="Helical" evidence="1">
    <location>
        <begin position="319"/>
        <end position="340"/>
    </location>
</feature>